<feature type="transmembrane region" description="Helical" evidence="7">
    <location>
        <begin position="319"/>
        <end position="352"/>
    </location>
</feature>
<feature type="transmembrane region" description="Helical" evidence="7">
    <location>
        <begin position="27"/>
        <end position="47"/>
    </location>
</feature>
<evidence type="ECO:0000256" key="6">
    <source>
        <dbReference type="ARBA" id="ARBA00038076"/>
    </source>
</evidence>
<proteinExistence type="inferred from homology"/>
<keyword evidence="11" id="KW-1185">Reference proteome</keyword>
<organism evidence="10 11">
    <name type="scientific">Bacillus cereus (strain ATCC 14579 / DSM 31 / CCUG 7414 / JCM 2152 / NBRC 15305 / NCIMB 9373 / NCTC 2599 / NRRL B-3711)</name>
    <dbReference type="NCBI Taxonomy" id="226900"/>
    <lineage>
        <taxon>Bacteria</taxon>
        <taxon>Bacillati</taxon>
        <taxon>Bacillota</taxon>
        <taxon>Bacilli</taxon>
        <taxon>Bacillales</taxon>
        <taxon>Bacillaceae</taxon>
        <taxon>Bacillus</taxon>
        <taxon>Bacillus cereus group</taxon>
    </lineage>
</organism>
<evidence type="ECO:0000313" key="10">
    <source>
        <dbReference type="EMBL" id="AAP07805.1"/>
    </source>
</evidence>
<dbReference type="PATRIC" id="fig|226900.8.peg.758"/>
<dbReference type="PANTHER" id="PTHR30572:SF4">
    <property type="entry name" value="ABC TRANSPORTER PERMEASE YTRF"/>
    <property type="match status" value="1"/>
</dbReference>
<evidence type="ECO:0000256" key="2">
    <source>
        <dbReference type="ARBA" id="ARBA00022475"/>
    </source>
</evidence>
<dbReference type="Pfam" id="PF12704">
    <property type="entry name" value="MacB_PCD"/>
    <property type="match status" value="1"/>
</dbReference>
<gene>
    <name evidence="10" type="ordered locus">BC_0814</name>
</gene>
<dbReference type="HOGENOM" id="CLU_000604_8_0_9"/>
<evidence type="ECO:0000256" key="5">
    <source>
        <dbReference type="ARBA" id="ARBA00023136"/>
    </source>
</evidence>
<evidence type="ECO:0000256" key="7">
    <source>
        <dbReference type="SAM" id="Phobius"/>
    </source>
</evidence>
<evidence type="ECO:0000256" key="3">
    <source>
        <dbReference type="ARBA" id="ARBA00022692"/>
    </source>
</evidence>
<feature type="transmembrane region" description="Helical" evidence="7">
    <location>
        <begin position="364"/>
        <end position="382"/>
    </location>
</feature>
<sequence>MERLILNTSENIRMALSSIFAHKMRSILTMLGIIIGISAIITIISMGDGTNAKFKKELGQGKDNEVTIYYNNPDYGTDSAKITPDMLNRLQTVPGVKDVYPDVSMKVKASAGSKDVNLDLKGGTGAFMTDSKIKLVHGRELNDSELNQAIPAVILNEEAFNKLFSSGWESNQYTDIKGKPYKIVGVYETKNDFGMPMPEGYTSLENAPVISGVNEYDSVRLTMTSPTERKSVEKQAVSVLNEMKAPKFEHKFEAQDLGEFTKQLDESIGMMKMVFGGIAAISLLVGGIGVMNIMLVSVTERTREIGIRKALGATRGKVLTQFLIESCILTGLGGFIGFMLGIFFAWIVSIFAGWPLVVSKELGLLAVGISMLIGIIFGLLPANKAAKLDPIECLRYE</sequence>
<dbReference type="KEGG" id="bce:BC0814"/>
<comment type="subcellular location">
    <subcellularLocation>
        <location evidence="1">Cell membrane</location>
        <topology evidence="1">Multi-pass membrane protein</topology>
    </subcellularLocation>
</comment>
<evidence type="ECO:0000313" key="11">
    <source>
        <dbReference type="Proteomes" id="UP000001417"/>
    </source>
</evidence>
<dbReference type="InterPro" id="IPR003838">
    <property type="entry name" value="ABC3_permease_C"/>
</dbReference>
<dbReference type="GO" id="GO:0005886">
    <property type="term" value="C:plasma membrane"/>
    <property type="evidence" value="ECO:0000318"/>
    <property type="project" value="GO_Central"/>
</dbReference>
<name>Q81HJ3_BACCR</name>
<dbReference type="EMBL" id="AE016877">
    <property type="protein sequence ID" value="AAP07805.1"/>
    <property type="molecule type" value="Genomic_DNA"/>
</dbReference>
<dbReference type="SMR" id="Q81HJ3"/>
<accession>Q81HJ3</accession>
<dbReference type="InterPro" id="IPR050250">
    <property type="entry name" value="Macrolide_Exporter_MacB"/>
</dbReference>
<dbReference type="InterPro" id="IPR025857">
    <property type="entry name" value="MacB_PCD"/>
</dbReference>
<evidence type="ECO:0000256" key="4">
    <source>
        <dbReference type="ARBA" id="ARBA00022989"/>
    </source>
</evidence>
<dbReference type="Pfam" id="PF02687">
    <property type="entry name" value="FtsX"/>
    <property type="match status" value="1"/>
</dbReference>
<feature type="transmembrane region" description="Helical" evidence="7">
    <location>
        <begin position="273"/>
        <end position="298"/>
    </location>
</feature>
<keyword evidence="2" id="KW-1003">Cell membrane</keyword>
<evidence type="ECO:0000256" key="1">
    <source>
        <dbReference type="ARBA" id="ARBA00004651"/>
    </source>
</evidence>
<keyword evidence="3 7" id="KW-0812">Transmembrane</keyword>
<feature type="domain" description="ABC3 transporter permease C-terminal" evidence="8">
    <location>
        <begin position="278"/>
        <end position="390"/>
    </location>
</feature>
<dbReference type="Proteomes" id="UP000001417">
    <property type="component" value="Chromosome"/>
</dbReference>
<evidence type="ECO:0000259" key="8">
    <source>
        <dbReference type="Pfam" id="PF02687"/>
    </source>
</evidence>
<dbReference type="GO" id="GO:0022857">
    <property type="term" value="F:transmembrane transporter activity"/>
    <property type="evidence" value="ECO:0000318"/>
    <property type="project" value="GO_Central"/>
</dbReference>
<comment type="similarity">
    <text evidence="6">Belongs to the ABC-4 integral membrane protein family.</text>
</comment>
<reference evidence="10 11" key="1">
    <citation type="journal article" date="2003" name="Nature">
        <title>Genome sequence of Bacillus cereus and comparative analysis with Bacillus anthracis.</title>
        <authorList>
            <person name="Ivanova N."/>
            <person name="Sorokin A."/>
            <person name="Anderson I."/>
            <person name="Galleron N."/>
            <person name="Candelon B."/>
            <person name="Kapatral V."/>
            <person name="Bhattacharyya A."/>
            <person name="Reznik G."/>
            <person name="Mikhailova N."/>
            <person name="Lapidus A."/>
            <person name="Chu L."/>
            <person name="Mazur M."/>
            <person name="Goltsman E."/>
            <person name="Larsen N."/>
            <person name="D'Souza M."/>
            <person name="Walunas T."/>
            <person name="Grechkin Y."/>
            <person name="Pusch G."/>
            <person name="Haselkorn R."/>
            <person name="Fonstein M."/>
            <person name="Ehrlich S.D."/>
            <person name="Overbeek R."/>
            <person name="Kyrpides N."/>
        </authorList>
    </citation>
    <scope>NUCLEOTIDE SEQUENCE [LARGE SCALE GENOMIC DNA]</scope>
    <source>
        <strain evidence="11">ATCC 14579 / DSM 31 / CCUG 7414 / JCM 2152 / NBRC 15305 / NCIMB 9373 / NCTC 2599 / NRRL B-3711</strain>
    </source>
</reference>
<protein>
    <submittedName>
        <fullName evidence="10">ABC transporter permease protein</fullName>
    </submittedName>
</protein>
<feature type="domain" description="MacB-like periplasmic core" evidence="9">
    <location>
        <begin position="26"/>
        <end position="235"/>
    </location>
</feature>
<dbReference type="AlphaFoldDB" id="Q81HJ3"/>
<keyword evidence="5 7" id="KW-0472">Membrane</keyword>
<evidence type="ECO:0000259" key="9">
    <source>
        <dbReference type="Pfam" id="PF12704"/>
    </source>
</evidence>
<dbReference type="PANTHER" id="PTHR30572">
    <property type="entry name" value="MEMBRANE COMPONENT OF TRANSPORTER-RELATED"/>
    <property type="match status" value="1"/>
</dbReference>
<keyword evidence="4 7" id="KW-1133">Transmembrane helix</keyword>